<dbReference type="AlphaFoldDB" id="A0A849ATH0"/>
<dbReference type="GO" id="GO:0036243">
    <property type="term" value="F:succinate-semialdehyde dehydrogenase (NADP+) activity"/>
    <property type="evidence" value="ECO:0007669"/>
    <property type="project" value="UniProtKB-EC"/>
</dbReference>
<comment type="similarity">
    <text evidence="1 7">Belongs to the aldehyde dehydrogenase family.</text>
</comment>
<dbReference type="Gene3D" id="3.40.309.10">
    <property type="entry name" value="Aldehyde Dehydrogenase, Chain A, domain 2"/>
    <property type="match status" value="1"/>
</dbReference>
<dbReference type="InterPro" id="IPR050740">
    <property type="entry name" value="Aldehyde_DH_Superfamily"/>
</dbReference>
<feature type="domain" description="Aldehyde dehydrogenase" evidence="9">
    <location>
        <begin position="47"/>
        <end position="506"/>
    </location>
</feature>
<dbReference type="Pfam" id="PF00171">
    <property type="entry name" value="Aldedh"/>
    <property type="match status" value="1"/>
</dbReference>
<evidence type="ECO:0000256" key="2">
    <source>
        <dbReference type="ARBA" id="ARBA00022857"/>
    </source>
</evidence>
<comment type="caution">
    <text evidence="10">The sequence shown here is derived from an EMBL/GenBank/DDBJ whole genome shotgun (WGS) entry which is preliminary data.</text>
</comment>
<evidence type="ECO:0000313" key="10">
    <source>
        <dbReference type="EMBL" id="NNG40032.1"/>
    </source>
</evidence>
<keyword evidence="11" id="KW-1185">Reference proteome</keyword>
<dbReference type="PANTHER" id="PTHR43353">
    <property type="entry name" value="SUCCINATE-SEMIALDEHYDE DEHYDROGENASE, MITOCHONDRIAL"/>
    <property type="match status" value="1"/>
</dbReference>
<evidence type="ECO:0000256" key="1">
    <source>
        <dbReference type="ARBA" id="ARBA00009986"/>
    </source>
</evidence>
<evidence type="ECO:0000256" key="5">
    <source>
        <dbReference type="ARBA" id="ARBA00048559"/>
    </source>
</evidence>
<dbReference type="FunFam" id="3.40.605.10:FF:000010">
    <property type="entry name" value="N-succinylglutamate 5-semialdehyde dehydrogenase"/>
    <property type="match status" value="1"/>
</dbReference>
<evidence type="ECO:0000256" key="4">
    <source>
        <dbReference type="ARBA" id="ARBA00039122"/>
    </source>
</evidence>
<name>A0A849ATH0_9MICO</name>
<dbReference type="FunFam" id="3.40.309.10:FF:000009">
    <property type="entry name" value="Aldehyde dehydrogenase A"/>
    <property type="match status" value="1"/>
</dbReference>
<dbReference type="NCBIfam" id="NF006916">
    <property type="entry name" value="PRK09407.1"/>
    <property type="match status" value="1"/>
</dbReference>
<dbReference type="CDD" id="cd07101">
    <property type="entry name" value="ALDH_SSADH2_GabD2"/>
    <property type="match status" value="1"/>
</dbReference>
<dbReference type="SUPFAM" id="SSF53720">
    <property type="entry name" value="ALDH-like"/>
    <property type="match status" value="1"/>
</dbReference>
<dbReference type="EC" id="1.2.1.79" evidence="4"/>
<evidence type="ECO:0000256" key="6">
    <source>
        <dbReference type="PROSITE-ProRule" id="PRU10007"/>
    </source>
</evidence>
<protein>
    <recommendedName>
        <fullName evidence="4">succinate-semialdehyde dehydrogenase (NADP(+))</fullName>
        <ecNumber evidence="4">1.2.1.79</ecNumber>
    </recommendedName>
</protein>
<feature type="region of interest" description="Disordered" evidence="8">
    <location>
        <begin position="1"/>
        <end position="30"/>
    </location>
</feature>
<dbReference type="Gene3D" id="3.40.605.10">
    <property type="entry name" value="Aldehyde Dehydrogenase, Chain A, domain 1"/>
    <property type="match status" value="1"/>
</dbReference>
<dbReference type="PROSITE" id="PS00687">
    <property type="entry name" value="ALDEHYDE_DEHYDR_GLU"/>
    <property type="match status" value="1"/>
</dbReference>
<sequence>MTDQLLSEDARSTSQQEPTASPRPSPADHAIDPLLATRLARRALTSADAPTVDSVTPFTGGLLATLPGSAVGDVDRAYEIARAAQKGWAARPVKERAAVLLRYHDLILQHQDELLDLIQLESGKTRRHAFDEILDVAGVCRHYARRAEHYLKPRRHLGAIPVLTQSVELHQPRGVVGVVGPWNYPLSMSITDALPALLAGNAVVLRPDEKASLTALRAIELLDQAGLPEGLLPVVLGAGRTIGEAVLDRADYVMYTGSTATGRIVAERAAARLVGASLELGGKNAMYVAEDANLRLAAECAVRSCFSSAGQLCISIERLLLHEKIADKFLKLFLAKVEKMKLGADLAYGNDMGSLISQAQLDKVTEHVEDARAKGAKVLAGGHARPELGPYFYEPTVLEGVTEAMDCRRGETFGPVVAVYRVADDAEAVAAANDTNYGLNASVWTRDVKRGRRVAEQIRCGTVNVNEGFVAAWGSNGSPMGGMGESGLGRRHGSEGILKYTESQNVTVQHGPAFVVPPGVSEKLWAKSMSSGLKMMKGFRIS</sequence>
<evidence type="ECO:0000256" key="3">
    <source>
        <dbReference type="ARBA" id="ARBA00023002"/>
    </source>
</evidence>
<dbReference type="Proteomes" id="UP000557772">
    <property type="component" value="Unassembled WGS sequence"/>
</dbReference>
<evidence type="ECO:0000259" key="9">
    <source>
        <dbReference type="Pfam" id="PF00171"/>
    </source>
</evidence>
<dbReference type="GO" id="GO:0004777">
    <property type="term" value="F:succinate-semialdehyde dehydrogenase (NAD+) activity"/>
    <property type="evidence" value="ECO:0007669"/>
    <property type="project" value="TreeGrafter"/>
</dbReference>
<keyword evidence="3 7" id="KW-0560">Oxidoreductase</keyword>
<dbReference type="PANTHER" id="PTHR43353:SF5">
    <property type="entry name" value="SUCCINATE-SEMIALDEHYDE DEHYDROGENASE, MITOCHONDRIAL"/>
    <property type="match status" value="1"/>
</dbReference>
<accession>A0A849ATH0</accession>
<dbReference type="InterPro" id="IPR016161">
    <property type="entry name" value="Ald_DH/histidinol_DH"/>
</dbReference>
<dbReference type="GO" id="GO:0009450">
    <property type="term" value="P:gamma-aminobutyric acid catabolic process"/>
    <property type="evidence" value="ECO:0007669"/>
    <property type="project" value="TreeGrafter"/>
</dbReference>
<evidence type="ECO:0000313" key="11">
    <source>
        <dbReference type="Proteomes" id="UP000557772"/>
    </source>
</evidence>
<evidence type="ECO:0000256" key="7">
    <source>
        <dbReference type="RuleBase" id="RU003345"/>
    </source>
</evidence>
<keyword evidence="2" id="KW-0521">NADP</keyword>
<dbReference type="InterPro" id="IPR015590">
    <property type="entry name" value="Aldehyde_DH_dom"/>
</dbReference>
<feature type="active site" evidence="6">
    <location>
        <position position="279"/>
    </location>
</feature>
<reference evidence="10 11" key="1">
    <citation type="submission" date="2020-05" db="EMBL/GenBank/DDBJ databases">
        <title>Flexivirga sp. ID2601S isolated from air conditioner.</title>
        <authorList>
            <person name="Kim D.H."/>
        </authorList>
    </citation>
    <scope>NUCLEOTIDE SEQUENCE [LARGE SCALE GENOMIC DNA]</scope>
    <source>
        <strain evidence="10 11">ID2601S</strain>
    </source>
</reference>
<proteinExistence type="inferred from homology"/>
<dbReference type="EMBL" id="JABENB010000002">
    <property type="protein sequence ID" value="NNG40032.1"/>
    <property type="molecule type" value="Genomic_DNA"/>
</dbReference>
<organism evidence="10 11">
    <name type="scientific">Flexivirga aerilata</name>
    <dbReference type="NCBI Taxonomy" id="1656889"/>
    <lineage>
        <taxon>Bacteria</taxon>
        <taxon>Bacillati</taxon>
        <taxon>Actinomycetota</taxon>
        <taxon>Actinomycetes</taxon>
        <taxon>Micrococcales</taxon>
        <taxon>Dermacoccaceae</taxon>
        <taxon>Flexivirga</taxon>
    </lineage>
</organism>
<evidence type="ECO:0000256" key="8">
    <source>
        <dbReference type="SAM" id="MobiDB-lite"/>
    </source>
</evidence>
<dbReference type="InterPro" id="IPR029510">
    <property type="entry name" value="Ald_DH_CS_GLU"/>
</dbReference>
<dbReference type="RefSeq" id="WP_171155955.1">
    <property type="nucleotide sequence ID" value="NZ_JABENB010000002.1"/>
</dbReference>
<dbReference type="InterPro" id="IPR016163">
    <property type="entry name" value="Ald_DH_C"/>
</dbReference>
<gene>
    <name evidence="10" type="ORF">HJ588_12245</name>
</gene>
<dbReference type="InterPro" id="IPR016162">
    <property type="entry name" value="Ald_DH_N"/>
</dbReference>
<comment type="catalytic activity">
    <reaction evidence="5">
        <text>succinate semialdehyde + NADP(+) + H2O = succinate + NADPH + 2 H(+)</text>
        <dbReference type="Rhea" id="RHEA:13213"/>
        <dbReference type="ChEBI" id="CHEBI:15377"/>
        <dbReference type="ChEBI" id="CHEBI:15378"/>
        <dbReference type="ChEBI" id="CHEBI:30031"/>
        <dbReference type="ChEBI" id="CHEBI:57706"/>
        <dbReference type="ChEBI" id="CHEBI:57783"/>
        <dbReference type="ChEBI" id="CHEBI:58349"/>
        <dbReference type="EC" id="1.2.1.79"/>
    </reaction>
</comment>